<keyword evidence="8" id="KW-1185">Reference proteome</keyword>
<evidence type="ECO:0000259" key="5">
    <source>
        <dbReference type="Pfam" id="PF18962"/>
    </source>
</evidence>
<dbReference type="RefSeq" id="WP_345007746.1">
    <property type="nucleotide sequence ID" value="NZ_BAABCY010000099.1"/>
</dbReference>
<evidence type="ECO:0000256" key="3">
    <source>
        <dbReference type="ARBA" id="ARBA00022729"/>
    </source>
</evidence>
<dbReference type="NCBIfam" id="NF033679">
    <property type="entry name" value="DNRLRE_dom"/>
    <property type="match status" value="1"/>
</dbReference>
<evidence type="ECO:0008006" key="9">
    <source>
        <dbReference type="Google" id="ProtNLM"/>
    </source>
</evidence>
<dbReference type="Proteomes" id="UP001500954">
    <property type="component" value="Unassembled WGS sequence"/>
</dbReference>
<dbReference type="InterPro" id="IPR055372">
    <property type="entry name" value="CBM96"/>
</dbReference>
<dbReference type="NCBIfam" id="TIGR04183">
    <property type="entry name" value="Por_Secre_tail"/>
    <property type="match status" value="1"/>
</dbReference>
<feature type="domain" description="Secretion system C-terminal sorting" evidence="5">
    <location>
        <begin position="235"/>
        <end position="303"/>
    </location>
</feature>
<name>A0ABP6YMQ0_9FLAO</name>
<feature type="signal peptide" evidence="4">
    <location>
        <begin position="1"/>
        <end position="22"/>
    </location>
</feature>
<evidence type="ECO:0000313" key="7">
    <source>
        <dbReference type="EMBL" id="GAA3584144.1"/>
    </source>
</evidence>
<keyword evidence="3 4" id="KW-0732">Signal</keyword>
<dbReference type="InterPro" id="IPR026444">
    <property type="entry name" value="Secre_tail"/>
</dbReference>
<dbReference type="EMBL" id="BAABCY010000099">
    <property type="protein sequence ID" value="GAA3584144.1"/>
    <property type="molecule type" value="Genomic_DNA"/>
</dbReference>
<organism evidence="7 8">
    <name type="scientific">Snuella lapsa</name>
    <dbReference type="NCBI Taxonomy" id="870481"/>
    <lineage>
        <taxon>Bacteria</taxon>
        <taxon>Pseudomonadati</taxon>
        <taxon>Bacteroidota</taxon>
        <taxon>Flavobacteriia</taxon>
        <taxon>Flavobacteriales</taxon>
        <taxon>Flavobacteriaceae</taxon>
        <taxon>Snuella</taxon>
    </lineage>
</organism>
<protein>
    <recommendedName>
        <fullName evidence="9">DNRLRE domain-containing protein</fullName>
    </recommendedName>
</protein>
<evidence type="ECO:0000256" key="4">
    <source>
        <dbReference type="SAM" id="SignalP"/>
    </source>
</evidence>
<proteinExistence type="predicted"/>
<sequence length="305" mass="32581">MKSVLRKCLFAIILSLSIVALGQTTNDFSPTKDNTIYSESNNSNGLGMLFSGKTDSNNGNNNRRALIQFDISSIPSSSMITEVTLTLNVNKDAPAAGSETYNLYGLTKDWGEGSSSGGGTGAPAIAPDATWNDAMLVTSSWNSPGGDYSGTSLASLDFSGTGNFTFSSTSNLVTLVQSWLDAPSSNHGIILIGDESKSGTARRLGSKDSGVAPKLSVTWEPALSNDEFVLNNFSMYPNPNKYEIKLHFPSAISKASVKIFDSLGKEIYKTGTYSKPINVSDWSSGIYLVRVTSLGKTKTKRFVKL</sequence>
<dbReference type="Pfam" id="PF18962">
    <property type="entry name" value="Por_Secre_tail"/>
    <property type="match status" value="1"/>
</dbReference>
<comment type="caution">
    <text evidence="7">The sequence shown here is derived from an EMBL/GenBank/DDBJ whole genome shotgun (WGS) entry which is preliminary data.</text>
</comment>
<evidence type="ECO:0000259" key="6">
    <source>
        <dbReference type="Pfam" id="PF24517"/>
    </source>
</evidence>
<dbReference type="Pfam" id="PF24517">
    <property type="entry name" value="CBM96"/>
    <property type="match status" value="1"/>
</dbReference>
<evidence type="ECO:0000256" key="2">
    <source>
        <dbReference type="ARBA" id="ARBA00022525"/>
    </source>
</evidence>
<evidence type="ECO:0000313" key="8">
    <source>
        <dbReference type="Proteomes" id="UP001500954"/>
    </source>
</evidence>
<reference evidence="8" key="1">
    <citation type="journal article" date="2019" name="Int. J. Syst. Evol. Microbiol.">
        <title>The Global Catalogue of Microorganisms (GCM) 10K type strain sequencing project: providing services to taxonomists for standard genome sequencing and annotation.</title>
        <authorList>
            <consortium name="The Broad Institute Genomics Platform"/>
            <consortium name="The Broad Institute Genome Sequencing Center for Infectious Disease"/>
            <person name="Wu L."/>
            <person name="Ma J."/>
        </authorList>
    </citation>
    <scope>NUCLEOTIDE SEQUENCE [LARGE SCALE GENOMIC DNA]</scope>
    <source>
        <strain evidence="8">JCM 17111</strain>
    </source>
</reference>
<keyword evidence="2" id="KW-0964">Secreted</keyword>
<accession>A0ABP6YMQ0</accession>
<comment type="subcellular location">
    <subcellularLocation>
        <location evidence="1">Secreted</location>
    </subcellularLocation>
</comment>
<gene>
    <name evidence="7" type="ORF">GCM10022395_35280</name>
</gene>
<feature type="domain" description="Carbohydrate-binding module family 96" evidence="6">
    <location>
        <begin position="25"/>
        <end position="113"/>
    </location>
</feature>
<feature type="chain" id="PRO_5047201054" description="DNRLRE domain-containing protein" evidence="4">
    <location>
        <begin position="23"/>
        <end position="305"/>
    </location>
</feature>
<evidence type="ECO:0000256" key="1">
    <source>
        <dbReference type="ARBA" id="ARBA00004613"/>
    </source>
</evidence>